<feature type="compositionally biased region" description="Basic and acidic residues" evidence="1">
    <location>
        <begin position="13"/>
        <end position="28"/>
    </location>
</feature>
<reference evidence="2" key="1">
    <citation type="journal article" date="2020" name="Phytopathology">
        <title>Genome Sequence Resources of Colletotrichum truncatum, C. plurivorum, C. musicola, and C. sojae: Four Species Pathogenic to Soybean (Glycine max).</title>
        <authorList>
            <person name="Rogerio F."/>
            <person name="Boufleur T.R."/>
            <person name="Ciampi-Guillardi M."/>
            <person name="Sukno S.A."/>
            <person name="Thon M.R."/>
            <person name="Massola Junior N.S."/>
            <person name="Baroncelli R."/>
        </authorList>
    </citation>
    <scope>NUCLEOTIDE SEQUENCE</scope>
    <source>
        <strain evidence="2">LFN00145</strain>
    </source>
</reference>
<feature type="region of interest" description="Disordered" evidence="1">
    <location>
        <begin position="1"/>
        <end position="60"/>
    </location>
</feature>
<protein>
    <submittedName>
        <fullName evidence="2">Uncharacterized protein</fullName>
    </submittedName>
</protein>
<evidence type="ECO:0000313" key="3">
    <source>
        <dbReference type="Proteomes" id="UP000654918"/>
    </source>
</evidence>
<dbReference type="EMBL" id="WIGO01000185">
    <property type="protein sequence ID" value="KAF6824846.1"/>
    <property type="molecule type" value="Genomic_DNA"/>
</dbReference>
<keyword evidence="3" id="KW-1185">Reference proteome</keyword>
<organism evidence="2 3">
    <name type="scientific">Colletotrichum plurivorum</name>
    <dbReference type="NCBI Taxonomy" id="2175906"/>
    <lineage>
        <taxon>Eukaryota</taxon>
        <taxon>Fungi</taxon>
        <taxon>Dikarya</taxon>
        <taxon>Ascomycota</taxon>
        <taxon>Pezizomycotina</taxon>
        <taxon>Sordariomycetes</taxon>
        <taxon>Hypocreomycetidae</taxon>
        <taxon>Glomerellales</taxon>
        <taxon>Glomerellaceae</taxon>
        <taxon>Colletotrichum</taxon>
        <taxon>Colletotrichum orchidearum species complex</taxon>
    </lineage>
</organism>
<dbReference type="AlphaFoldDB" id="A0A8H6K5Z2"/>
<comment type="caution">
    <text evidence="2">The sequence shown here is derived from an EMBL/GenBank/DDBJ whole genome shotgun (WGS) entry which is preliminary data.</text>
</comment>
<evidence type="ECO:0000313" key="2">
    <source>
        <dbReference type="EMBL" id="KAF6824846.1"/>
    </source>
</evidence>
<dbReference type="Proteomes" id="UP000654918">
    <property type="component" value="Unassembled WGS sequence"/>
</dbReference>
<accession>A0A8H6K5Z2</accession>
<proteinExistence type="predicted"/>
<sequence length="127" mass="13883">MPLPAPATARPGDVTRARKRRDETRRPDPASASAHAQHQVIAIRHISTPRLTPLASRDSRRPGLAVMILGRIPYIRTSSHLPNAKISHGHQPVPMMEMGSDAPDAWIAVATEPVRAAGRKTRDDRSP</sequence>
<name>A0A8H6K5Z2_9PEZI</name>
<gene>
    <name evidence="2" type="ORF">CPLU01_10612</name>
</gene>
<evidence type="ECO:0000256" key="1">
    <source>
        <dbReference type="SAM" id="MobiDB-lite"/>
    </source>
</evidence>